<reference evidence="2" key="2">
    <citation type="submission" date="2025-08" db="UniProtKB">
        <authorList>
            <consortium name="Ensembl"/>
        </authorList>
    </citation>
    <scope>IDENTIFICATION</scope>
</reference>
<dbReference type="STRING" id="244447.ENSCSEP00000029713"/>
<proteinExistence type="predicted"/>
<evidence type="ECO:0000313" key="2">
    <source>
        <dbReference type="Ensembl" id="ENSCSEP00000029713.1"/>
    </source>
</evidence>
<reference evidence="2" key="3">
    <citation type="submission" date="2025-09" db="UniProtKB">
        <authorList>
            <consortium name="Ensembl"/>
        </authorList>
    </citation>
    <scope>IDENTIFICATION</scope>
</reference>
<feature type="region of interest" description="Disordered" evidence="1">
    <location>
        <begin position="71"/>
        <end position="94"/>
    </location>
</feature>
<reference evidence="2 3" key="1">
    <citation type="journal article" date="2014" name="Nat. Genet.">
        <title>Whole-genome sequence of a flatfish provides insights into ZW sex chromosome evolution and adaptation to a benthic lifestyle.</title>
        <authorList>
            <person name="Chen S."/>
            <person name="Zhang G."/>
            <person name="Shao C."/>
            <person name="Huang Q."/>
            <person name="Liu G."/>
            <person name="Zhang P."/>
            <person name="Song W."/>
            <person name="An N."/>
            <person name="Chalopin D."/>
            <person name="Volff J.N."/>
            <person name="Hong Y."/>
            <person name="Li Q."/>
            <person name="Sha Z."/>
            <person name="Zhou H."/>
            <person name="Xie M."/>
            <person name="Yu Q."/>
            <person name="Liu Y."/>
            <person name="Xiang H."/>
            <person name="Wang N."/>
            <person name="Wu K."/>
            <person name="Yang C."/>
            <person name="Zhou Q."/>
            <person name="Liao X."/>
            <person name="Yang L."/>
            <person name="Hu Q."/>
            <person name="Zhang J."/>
            <person name="Meng L."/>
            <person name="Jin L."/>
            <person name="Tian Y."/>
            <person name="Lian J."/>
            <person name="Yang J."/>
            <person name="Miao G."/>
            <person name="Liu S."/>
            <person name="Liang Z."/>
            <person name="Yan F."/>
            <person name="Li Y."/>
            <person name="Sun B."/>
            <person name="Zhang H."/>
            <person name="Zhang J."/>
            <person name="Zhu Y."/>
            <person name="Du M."/>
            <person name="Zhao Y."/>
            <person name="Schartl M."/>
            <person name="Tang Q."/>
            <person name="Wang J."/>
        </authorList>
    </citation>
    <scope>NUCLEOTIDE SEQUENCE</scope>
</reference>
<protein>
    <submittedName>
        <fullName evidence="2">Uncharacterized protein</fullName>
    </submittedName>
</protein>
<evidence type="ECO:0000313" key="3">
    <source>
        <dbReference type="Proteomes" id="UP000265120"/>
    </source>
</evidence>
<dbReference type="Ensembl" id="ENSCSET00000030114.1">
    <property type="protein sequence ID" value="ENSCSEP00000029713.1"/>
    <property type="gene ID" value="ENSCSEG00000019040.1"/>
</dbReference>
<evidence type="ECO:0000256" key="1">
    <source>
        <dbReference type="SAM" id="MobiDB-lite"/>
    </source>
</evidence>
<sequence>MLTEECEWNTAASRAGKEPFKSLCVLPPSKQETSSFRKKVQEVRRKKECDQWLTPRVLSVVHHPLVLSEPQHKSHFEGSDWQSEERPGGSTGFSLTQYDCDEAAKKKKKKKKKRLNSCCGNL</sequence>
<dbReference type="Proteomes" id="UP000265120">
    <property type="component" value="Chromosome 13"/>
</dbReference>
<feature type="compositionally biased region" description="Basic and acidic residues" evidence="1">
    <location>
        <begin position="71"/>
        <end position="87"/>
    </location>
</feature>
<dbReference type="InParanoid" id="A0A3P8WQG7"/>
<name>A0A3P8WQG7_CYNSE</name>
<keyword evidence="3" id="KW-1185">Reference proteome</keyword>
<dbReference type="AlphaFoldDB" id="A0A3P8WQG7"/>
<organism evidence="2 3">
    <name type="scientific">Cynoglossus semilaevis</name>
    <name type="common">Tongue sole</name>
    <dbReference type="NCBI Taxonomy" id="244447"/>
    <lineage>
        <taxon>Eukaryota</taxon>
        <taxon>Metazoa</taxon>
        <taxon>Chordata</taxon>
        <taxon>Craniata</taxon>
        <taxon>Vertebrata</taxon>
        <taxon>Euteleostomi</taxon>
        <taxon>Actinopterygii</taxon>
        <taxon>Neopterygii</taxon>
        <taxon>Teleostei</taxon>
        <taxon>Neoteleostei</taxon>
        <taxon>Acanthomorphata</taxon>
        <taxon>Carangaria</taxon>
        <taxon>Pleuronectiformes</taxon>
        <taxon>Pleuronectoidei</taxon>
        <taxon>Cynoglossidae</taxon>
        <taxon>Cynoglossinae</taxon>
        <taxon>Cynoglossus</taxon>
    </lineage>
</organism>
<accession>A0A3P8WQG7</accession>